<dbReference type="GO" id="GO:0016020">
    <property type="term" value="C:membrane"/>
    <property type="evidence" value="ECO:0007669"/>
    <property type="project" value="TreeGrafter"/>
</dbReference>
<name>A0A1M5RJN9_FLAJO</name>
<evidence type="ECO:0000313" key="3">
    <source>
        <dbReference type="EMBL" id="SHH26454.1"/>
    </source>
</evidence>
<dbReference type="Proteomes" id="UP000184112">
    <property type="component" value="Unassembled WGS sequence"/>
</dbReference>
<keyword evidence="3" id="KW-0808">Transferase</keyword>
<feature type="domain" description="Acyltransferase 3" evidence="2">
    <location>
        <begin position="10"/>
        <end position="342"/>
    </location>
</feature>
<keyword evidence="3" id="KW-0378">Hydrolase</keyword>
<feature type="transmembrane region" description="Helical" evidence="1">
    <location>
        <begin position="135"/>
        <end position="155"/>
    </location>
</feature>
<feature type="transmembrane region" description="Helical" evidence="1">
    <location>
        <begin position="83"/>
        <end position="103"/>
    </location>
</feature>
<accession>A0A1M5RJN9</accession>
<dbReference type="PANTHER" id="PTHR23028">
    <property type="entry name" value="ACETYLTRANSFERASE"/>
    <property type="match status" value="1"/>
</dbReference>
<feature type="transmembrane region" description="Helical" evidence="1">
    <location>
        <begin position="237"/>
        <end position="256"/>
    </location>
</feature>
<dbReference type="PANTHER" id="PTHR23028:SF53">
    <property type="entry name" value="ACYL_TRANSF_3 DOMAIN-CONTAINING PROTEIN"/>
    <property type="match status" value="1"/>
</dbReference>
<feature type="transmembrane region" description="Helical" evidence="1">
    <location>
        <begin position="43"/>
        <end position="63"/>
    </location>
</feature>
<feature type="transmembrane region" description="Helical" evidence="1">
    <location>
        <begin position="333"/>
        <end position="351"/>
    </location>
</feature>
<keyword evidence="1" id="KW-0472">Membrane</keyword>
<dbReference type="GO" id="GO:0016787">
    <property type="term" value="F:hydrolase activity"/>
    <property type="evidence" value="ECO:0007669"/>
    <property type="project" value="UniProtKB-KW"/>
</dbReference>
<feature type="transmembrane region" description="Helical" evidence="1">
    <location>
        <begin position="262"/>
        <end position="285"/>
    </location>
</feature>
<dbReference type="GO" id="GO:0016747">
    <property type="term" value="F:acyltransferase activity, transferring groups other than amino-acyl groups"/>
    <property type="evidence" value="ECO:0007669"/>
    <property type="project" value="InterPro"/>
</dbReference>
<dbReference type="RefSeq" id="WP_073410269.1">
    <property type="nucleotide sequence ID" value="NZ_FQWH01000008.1"/>
</dbReference>
<dbReference type="InterPro" id="IPR002656">
    <property type="entry name" value="Acyl_transf_3_dom"/>
</dbReference>
<sequence>MNYPTTEKFLGLDHLRTLAIIMVLVYHYRMFAHPEWVDKYGQFGWTGVDLFFVLSGFLISKQLFGQLKCLNKIYLKEFYIKRFFRIIPPYALTLILYFGFPLFREREALPSFWKFITFTQNIELDLLRFGTFSHAWSLCIEEQFYFLFPLFLLLFVKFQKLHTIKYFLFSLLFVTILLRIISWELFVVPNQNADNVWRIWYMKIYYPTYTRLDGLVTGIGIAYFYEYSSCFKKFINSNGNLLFLSGLIVVAFSFWICSNQTSQSASIIGFTLVSIGFGLIVMSAVSKSCFLYHSKSILSARLASLSFSIYLTHKGIIHLTQMALEKLNIEKDGQITLLICFINCIIISHFIKHLIENPSSKIKNYILKIKS</sequence>
<gene>
    <name evidence="3" type="ORF">SAMN05444388_108173</name>
</gene>
<feature type="transmembrane region" description="Helical" evidence="1">
    <location>
        <begin position="167"/>
        <end position="188"/>
    </location>
</feature>
<organism evidence="3 4">
    <name type="scientific">Flavobacterium johnsoniae</name>
    <name type="common">Cytophaga johnsonae</name>
    <dbReference type="NCBI Taxonomy" id="986"/>
    <lineage>
        <taxon>Bacteria</taxon>
        <taxon>Pseudomonadati</taxon>
        <taxon>Bacteroidota</taxon>
        <taxon>Flavobacteriia</taxon>
        <taxon>Flavobacteriales</taxon>
        <taxon>Flavobacteriaceae</taxon>
        <taxon>Flavobacterium</taxon>
    </lineage>
</organism>
<protein>
    <submittedName>
        <fullName evidence="3">Peptidoglycan/LPS O-acetylase OafA/YrhL, contains acyltransferase and SGNH-hydrolase domains</fullName>
    </submittedName>
</protein>
<dbReference type="GO" id="GO:0009103">
    <property type="term" value="P:lipopolysaccharide biosynthetic process"/>
    <property type="evidence" value="ECO:0007669"/>
    <property type="project" value="TreeGrafter"/>
</dbReference>
<proteinExistence type="predicted"/>
<evidence type="ECO:0000313" key="4">
    <source>
        <dbReference type="Proteomes" id="UP000184112"/>
    </source>
</evidence>
<feature type="transmembrane region" description="Helical" evidence="1">
    <location>
        <begin position="297"/>
        <end position="313"/>
    </location>
</feature>
<dbReference type="InterPro" id="IPR050879">
    <property type="entry name" value="Acyltransferase_3"/>
</dbReference>
<keyword evidence="3" id="KW-0012">Acyltransferase</keyword>
<feature type="transmembrane region" description="Helical" evidence="1">
    <location>
        <begin position="12"/>
        <end position="31"/>
    </location>
</feature>
<dbReference type="AlphaFoldDB" id="A0A1M5RJN9"/>
<dbReference type="EMBL" id="FQWH01000008">
    <property type="protein sequence ID" value="SHH26454.1"/>
    <property type="molecule type" value="Genomic_DNA"/>
</dbReference>
<evidence type="ECO:0000256" key="1">
    <source>
        <dbReference type="SAM" id="Phobius"/>
    </source>
</evidence>
<keyword evidence="1" id="KW-0812">Transmembrane</keyword>
<keyword evidence="1" id="KW-1133">Transmembrane helix</keyword>
<feature type="transmembrane region" description="Helical" evidence="1">
    <location>
        <begin position="208"/>
        <end position="225"/>
    </location>
</feature>
<dbReference type="Pfam" id="PF01757">
    <property type="entry name" value="Acyl_transf_3"/>
    <property type="match status" value="1"/>
</dbReference>
<reference evidence="3 4" key="1">
    <citation type="submission" date="2016-11" db="EMBL/GenBank/DDBJ databases">
        <authorList>
            <person name="Jaros S."/>
            <person name="Januszkiewicz K."/>
            <person name="Wedrychowicz H."/>
        </authorList>
    </citation>
    <scope>NUCLEOTIDE SEQUENCE [LARGE SCALE GENOMIC DNA]</scope>
    <source>
        <strain evidence="3 4">DSM 6792</strain>
    </source>
</reference>
<evidence type="ECO:0000259" key="2">
    <source>
        <dbReference type="Pfam" id="PF01757"/>
    </source>
</evidence>